<dbReference type="EMBL" id="JBHSAV010000058">
    <property type="protein sequence ID" value="MFC3977638.1"/>
    <property type="molecule type" value="Genomic_DNA"/>
</dbReference>
<keyword evidence="3" id="KW-1185">Reference proteome</keyword>
<feature type="chain" id="PRO_5047106546" evidence="1">
    <location>
        <begin position="20"/>
        <end position="268"/>
    </location>
</feature>
<dbReference type="InterPro" id="IPR043749">
    <property type="entry name" value="DUF5694"/>
</dbReference>
<dbReference type="RefSeq" id="WP_241297051.1">
    <property type="nucleotide sequence ID" value="NZ_JAKZGR010000017.1"/>
</dbReference>
<reference evidence="3" key="1">
    <citation type="journal article" date="2019" name="Int. J. Syst. Evol. Microbiol.">
        <title>The Global Catalogue of Microorganisms (GCM) 10K type strain sequencing project: providing services to taxonomists for standard genome sequencing and annotation.</title>
        <authorList>
            <consortium name="The Broad Institute Genomics Platform"/>
            <consortium name="The Broad Institute Genome Sequencing Center for Infectious Disease"/>
            <person name="Wu L."/>
            <person name="Ma J."/>
        </authorList>
    </citation>
    <scope>NUCLEOTIDE SEQUENCE [LARGE SCALE GENOMIC DNA]</scope>
    <source>
        <strain evidence="3">CECT 8551</strain>
    </source>
</reference>
<name>A0ABV8EMT7_9BACT</name>
<sequence>MKKNITLLILLVVYTATFAQQNPERKVKIALLGSLHFTPSTQDMYSNDAMELSSEKLQEIDEVVDKLVAFNPDQICIEVEVKNQEKTNLQYQQYLKGDYELELNEIDLLGFQAAKKLSLENLTCVNYKGEFNTDPVFEAAKKYGQTHILEELNTFATAFIEEMNESERTSTLKDHLIYINKDEALHKNLAIYTKYNAQVGQGESYEGADLNTSWYKTNLRIYSNILRNIKPSDQSILVIYGQGHVALLKHFFSSHPDFEIVDIDEVLK</sequence>
<gene>
    <name evidence="2" type="ORF">ACFOUP_14725</name>
</gene>
<protein>
    <submittedName>
        <fullName evidence="2">DUF5694 domain-containing protein</fullName>
    </submittedName>
</protein>
<dbReference type="Proteomes" id="UP001595766">
    <property type="component" value="Unassembled WGS sequence"/>
</dbReference>
<comment type="caution">
    <text evidence="2">The sequence shown here is derived from an EMBL/GenBank/DDBJ whole genome shotgun (WGS) entry which is preliminary data.</text>
</comment>
<evidence type="ECO:0000256" key="1">
    <source>
        <dbReference type="SAM" id="SignalP"/>
    </source>
</evidence>
<dbReference type="Pfam" id="PF18950">
    <property type="entry name" value="DUF5694"/>
    <property type="match status" value="1"/>
</dbReference>
<evidence type="ECO:0000313" key="3">
    <source>
        <dbReference type="Proteomes" id="UP001595766"/>
    </source>
</evidence>
<accession>A0ABV8EMT7</accession>
<proteinExistence type="predicted"/>
<organism evidence="2 3">
    <name type="scientific">Belliella kenyensis</name>
    <dbReference type="NCBI Taxonomy" id="1472724"/>
    <lineage>
        <taxon>Bacteria</taxon>
        <taxon>Pseudomonadati</taxon>
        <taxon>Bacteroidota</taxon>
        <taxon>Cytophagia</taxon>
        <taxon>Cytophagales</taxon>
        <taxon>Cyclobacteriaceae</taxon>
        <taxon>Belliella</taxon>
    </lineage>
</organism>
<feature type="signal peptide" evidence="1">
    <location>
        <begin position="1"/>
        <end position="19"/>
    </location>
</feature>
<keyword evidence="1" id="KW-0732">Signal</keyword>
<evidence type="ECO:0000313" key="2">
    <source>
        <dbReference type="EMBL" id="MFC3977638.1"/>
    </source>
</evidence>